<dbReference type="InterPro" id="IPR041555">
    <property type="entry name" value="MG3"/>
</dbReference>
<dbReference type="InterPro" id="IPR047565">
    <property type="entry name" value="Alpha-macroglob_thiol-ester_cl"/>
</dbReference>
<keyword evidence="3" id="KW-0882">Thioester bond</keyword>
<dbReference type="Gene3D" id="1.20.91.20">
    <property type="entry name" value="Anaphylotoxins (complement system)"/>
    <property type="match status" value="1"/>
</dbReference>
<dbReference type="RefSeq" id="XP_031418397.1">
    <property type="nucleotide sequence ID" value="XM_031562537.2"/>
</dbReference>
<dbReference type="OrthoDB" id="6359008at2759"/>
<feature type="domain" description="Anaphylatoxin-like" evidence="7">
    <location>
        <begin position="685"/>
        <end position="720"/>
    </location>
</feature>
<dbReference type="GeneID" id="105894698"/>
<dbReference type="Gene3D" id="2.20.130.20">
    <property type="match status" value="1"/>
</dbReference>
<dbReference type="Gene3D" id="6.20.50.160">
    <property type="match status" value="1"/>
</dbReference>
<dbReference type="InterPro" id="IPR008993">
    <property type="entry name" value="TIMP-like_OB-fold"/>
</dbReference>
<evidence type="ECO:0000259" key="8">
    <source>
        <dbReference type="PROSITE" id="PS50189"/>
    </source>
</evidence>
<dbReference type="PANTHER" id="PTHR11412">
    <property type="entry name" value="MACROGLOBULIN / COMPLEMENT"/>
    <property type="match status" value="1"/>
</dbReference>
<evidence type="ECO:0000256" key="4">
    <source>
        <dbReference type="ARBA" id="ARBA00023157"/>
    </source>
</evidence>
<dbReference type="Gene3D" id="2.60.40.1940">
    <property type="match status" value="1"/>
</dbReference>
<evidence type="ECO:0000313" key="10">
    <source>
        <dbReference type="RefSeq" id="XP_031418397.1"/>
    </source>
</evidence>
<dbReference type="SMART" id="SM01360">
    <property type="entry name" value="A2M"/>
    <property type="match status" value="1"/>
</dbReference>
<dbReference type="SUPFAM" id="SSF49410">
    <property type="entry name" value="Alpha-macroglobulin receptor domain"/>
    <property type="match status" value="1"/>
</dbReference>
<sequence length="1651" mass="184885">MRVDLVVVCVAAVALSLPALSTCDPLYVMSAPNLLRVGTPEKVFVEAQDYTGGDLNVKISVMKYPKKDREFTTASVTLTKDNNYMLLADITIPDGKDNFEEDDTLNQYVYLQAQFPGHLLEKVVLVSFQSGYIFVQTDKTIYTPSSSVLYRVFSLNPSMRPVESGVSVEIMTPDGITISREVIYSKEGIKTGEHKLTELVSFGTWKVVTRFVDTPQRNFTAEFEVKEYVLPSFEVSLTPGKAFFYVDDPDMTVDIVARYLYGKEVTGVGFVAFGVMTKENEKTSLAESLQRVEIRDGKGTAVLKKDQITRTFPEINELVGSTLYVSVSVLTETGNEMVEAQKRGIPIVTSPYTIYFKRTPKYFKPGMPFDVSVLVTNPDGSPAEMVDVEVTDLDKSMTGSTRSNGMAKVAVNTQGGSSKLSITVKTKDPGLTDARQARQSMIALPYKTKGGSKNYLHIGVDATELAKGDQIKVNLNIGGSPGAQHQDFTYLILNKGQVVQAKRFKRQGQTLVSLYFRVTKDMIPSFRIVAYYHVGSSEVVSDSVWVDVKDTCMGTLKVEPSRPTAVYSPLESFSLKITGDPGARVGLVAVDKGVYVLNNKHRLTQSKIWDVVEKSDTGCTAGSGKDSMGVFHDAGLIFKSSTAGETESRQEPTCPKPPKRRRRAITIQDLQNSLTAKYKGTERQCCVDGMKDNIMGFTCQRRTEYITDGDKCVKAFLHCCTEMADQKKEAKDEQLHLARSSEDDDYYTDWDNIVSRSQFPESWLWDDGDLPQCPPNDKHCTSTSITKKSFLKDSITSWQVTAISISKTHGICVAEPYEMIVMKDFFIDLKLPYSVVRNEQIEIKAILYNYKDYEIKVRVELLETKDVCSVATKKGKYRDTIEMDAMTSRAVPFVMIPMQLGKHTIEVKASVYDKPHLHDGVKKDLLVVSEGVRTEVPVKKVFLNPAGHGGQQIEEILSKIPKKQVPGTPASTYFSVSGEQISQTIEQAITGHSMGSLIQQPGGCAEQTMSSMTLPLIATHYLDSTVQWEKAGLEKRDKAIEYIKFGYQRELSFRKTDGSYPIYKLNHSSAWLTAYVAKVFAMASNIISIQENVICDALKWLVLYSQQPDGIFRETAYVYSAAMVGGVRGNDEDASMTAFVLIAMQEGSHLCIETVASLPASMKKAREYLEGRLRTLTNPYAVAMVSYALANEKKLNQEILFKHATGGTHWPVQGNHLFTLEATAYALLALVKAEEFEKAGPIVKWLNEQQKYRGGYGSTQSTIMVFQAVAAYIEQVKQQEQNMEIDIKVSGRTKPIKWTFTKSNAFLTRSDKMDMNQNLTVHATGTGEATLSVMTLYYAMPSDITTECKMFDLEVKLEKQDKVTYMDATETYLLTIDVLYLSKERHATMSILDIGLLTGFRVDETDLMRLSTGADRYIQKFEMDKMLSDRGSLIIYLNQVSHTRADKIAFRIHKMMEVGLLQPAAVTVYEYFDMDNRCVRFYHPLKMGGELNRICYKDLCKCAEESCCIQKTGEVNDGDRSDKACEQGVDYVYKVTVEKMNLTFHTDIYHMKVTQVIKEGSDFGVEGQTREFIAHPNCRINVALQEGKTYLIMGHRDDVIQLEGSFRYLMGHQTWLEYWPTEVEGQSPEYKDTYTGITGLAFEVTNSGCAI</sequence>
<dbReference type="FunFam" id="2.20.130.20:FF:000001">
    <property type="entry name" value="Complement C3"/>
    <property type="match status" value="1"/>
</dbReference>
<dbReference type="Pfam" id="PF00207">
    <property type="entry name" value="A2M"/>
    <property type="match status" value="1"/>
</dbReference>
<dbReference type="InterPro" id="IPR001134">
    <property type="entry name" value="Netrin_domain"/>
</dbReference>
<dbReference type="Gene3D" id="2.60.120.1540">
    <property type="match status" value="1"/>
</dbReference>
<dbReference type="PROSITE" id="PS50189">
    <property type="entry name" value="NTR"/>
    <property type="match status" value="1"/>
</dbReference>
<dbReference type="InterPro" id="IPR040839">
    <property type="entry name" value="MG4"/>
</dbReference>
<dbReference type="GO" id="GO:0005615">
    <property type="term" value="C:extracellular space"/>
    <property type="evidence" value="ECO:0007669"/>
    <property type="project" value="InterPro"/>
</dbReference>
<dbReference type="Pfam" id="PF21308">
    <property type="entry name" value="C3_CUB2"/>
    <property type="match status" value="1"/>
</dbReference>
<dbReference type="PROSITE" id="PS00477">
    <property type="entry name" value="ALPHA_2_MACROGLOBULIN"/>
    <property type="match status" value="1"/>
</dbReference>
<dbReference type="InterPro" id="IPR018081">
    <property type="entry name" value="Anaphylatoxin_comp_syst"/>
</dbReference>
<dbReference type="FunFam" id="2.40.50.120:FF:000013">
    <property type="entry name" value="Complement C3"/>
    <property type="match status" value="1"/>
</dbReference>
<evidence type="ECO:0000256" key="5">
    <source>
        <dbReference type="SAM" id="MobiDB-lite"/>
    </source>
</evidence>
<dbReference type="KEGG" id="char:105894698"/>
<dbReference type="FunFam" id="1.20.91.20:FF:000001">
    <property type="entry name" value="Complement C3"/>
    <property type="match status" value="1"/>
</dbReference>
<feature type="region of interest" description="Disordered" evidence="5">
    <location>
        <begin position="642"/>
        <end position="661"/>
    </location>
</feature>
<keyword evidence="9" id="KW-1185">Reference proteome</keyword>
<evidence type="ECO:0000313" key="9">
    <source>
        <dbReference type="Proteomes" id="UP000515152"/>
    </source>
</evidence>
<dbReference type="PANTHER" id="PTHR11412:SF81">
    <property type="entry name" value="COMPLEMENT C3"/>
    <property type="match status" value="1"/>
</dbReference>
<protein>
    <submittedName>
        <fullName evidence="10">Complement C3 isoform X1</fullName>
    </submittedName>
</protein>
<dbReference type="Gene3D" id="2.60.40.1930">
    <property type="match status" value="3"/>
</dbReference>
<dbReference type="Pfam" id="PF07677">
    <property type="entry name" value="A2M_recep"/>
    <property type="match status" value="1"/>
</dbReference>
<dbReference type="PROSITE" id="PS01177">
    <property type="entry name" value="ANAPHYLATOXIN_1"/>
    <property type="match status" value="1"/>
</dbReference>
<dbReference type="InterPro" id="IPR048848">
    <property type="entry name" value="C3_CUB2"/>
</dbReference>
<dbReference type="Pfam" id="PF01759">
    <property type="entry name" value="NTR"/>
    <property type="match status" value="1"/>
</dbReference>
<dbReference type="FunFam" id="2.60.40.10:FF:000155">
    <property type="entry name" value="complement C3 isoform X1"/>
    <property type="match status" value="1"/>
</dbReference>
<evidence type="ECO:0000256" key="2">
    <source>
        <dbReference type="ARBA" id="ARBA00022525"/>
    </source>
</evidence>
<dbReference type="Pfam" id="PF07703">
    <property type="entry name" value="A2M_BRD"/>
    <property type="match status" value="1"/>
</dbReference>
<dbReference type="Gene3D" id="2.60.40.690">
    <property type="entry name" value="Alpha-macroglobulin, receptor-binding domain"/>
    <property type="match status" value="1"/>
</dbReference>
<dbReference type="CDD" id="cd00017">
    <property type="entry name" value="ANATO"/>
    <property type="match status" value="1"/>
</dbReference>
<evidence type="ECO:0000256" key="6">
    <source>
        <dbReference type="SAM" id="SignalP"/>
    </source>
</evidence>
<dbReference type="PROSITE" id="PS01178">
    <property type="entry name" value="ANAPHYLATOXIN_2"/>
    <property type="match status" value="1"/>
</dbReference>
<organism evidence="9 10">
    <name type="scientific">Clupea harengus</name>
    <name type="common">Atlantic herring</name>
    <dbReference type="NCBI Taxonomy" id="7950"/>
    <lineage>
        <taxon>Eukaryota</taxon>
        <taxon>Metazoa</taxon>
        <taxon>Chordata</taxon>
        <taxon>Craniata</taxon>
        <taxon>Vertebrata</taxon>
        <taxon>Euteleostomi</taxon>
        <taxon>Actinopterygii</taxon>
        <taxon>Neopterygii</taxon>
        <taxon>Teleostei</taxon>
        <taxon>Clupei</taxon>
        <taxon>Clupeiformes</taxon>
        <taxon>Clupeoidei</taxon>
        <taxon>Clupeidae</taxon>
        <taxon>Clupea</taxon>
    </lineage>
</organism>
<dbReference type="Gene3D" id="1.50.10.20">
    <property type="match status" value="1"/>
</dbReference>
<dbReference type="Pfam" id="PF17791">
    <property type="entry name" value="MG3"/>
    <property type="match status" value="1"/>
</dbReference>
<keyword evidence="2" id="KW-0964">Secreted</keyword>
<dbReference type="FunFam" id="2.60.40.1940:FF:000001">
    <property type="entry name" value="Complement component C3"/>
    <property type="match status" value="1"/>
</dbReference>
<dbReference type="InterPro" id="IPR008930">
    <property type="entry name" value="Terpenoid_cyclase/PrenylTrfase"/>
</dbReference>
<dbReference type="Gene3D" id="2.60.40.10">
    <property type="entry name" value="Immunoglobulins"/>
    <property type="match status" value="2"/>
</dbReference>
<gene>
    <name evidence="10" type="primary">LOC105894698</name>
</gene>
<dbReference type="Pfam" id="PF17790">
    <property type="entry name" value="MG1"/>
    <property type="match status" value="1"/>
</dbReference>
<feature type="signal peptide" evidence="6">
    <location>
        <begin position="1"/>
        <end position="23"/>
    </location>
</feature>
<dbReference type="Pfam" id="PF07678">
    <property type="entry name" value="TED_complement"/>
    <property type="match status" value="1"/>
</dbReference>
<dbReference type="GO" id="GO:0004866">
    <property type="term" value="F:endopeptidase inhibitor activity"/>
    <property type="evidence" value="ECO:0007669"/>
    <property type="project" value="InterPro"/>
</dbReference>
<dbReference type="InterPro" id="IPR011626">
    <property type="entry name" value="Alpha-macroglobulin_TED"/>
</dbReference>
<accession>A0A6P8F5J7</accession>
<dbReference type="Pfam" id="PF01835">
    <property type="entry name" value="MG2"/>
    <property type="match status" value="1"/>
</dbReference>
<evidence type="ECO:0000256" key="3">
    <source>
        <dbReference type="ARBA" id="ARBA00022966"/>
    </source>
</evidence>
<dbReference type="Proteomes" id="UP000515152">
    <property type="component" value="Chromosome 24"/>
</dbReference>
<dbReference type="SMART" id="SM00643">
    <property type="entry name" value="C345C"/>
    <property type="match status" value="1"/>
</dbReference>
<name>A0A6P8F5J7_CLUHA</name>
<feature type="domain" description="NTR" evidence="8">
    <location>
        <begin position="1507"/>
        <end position="1649"/>
    </location>
</feature>
<dbReference type="InterPro" id="IPR011625">
    <property type="entry name" value="A2M_N_BRD"/>
</dbReference>
<dbReference type="SMART" id="SM01419">
    <property type="entry name" value="Thiol-ester_cl"/>
    <property type="match status" value="1"/>
</dbReference>
<dbReference type="InterPro" id="IPR018933">
    <property type="entry name" value="Netrin_module_non-TIMP"/>
</dbReference>
<dbReference type="InterPro" id="IPR000020">
    <property type="entry name" value="Anaphylatoxin/fibulin"/>
</dbReference>
<evidence type="ECO:0000259" key="7">
    <source>
        <dbReference type="PROSITE" id="PS01178"/>
    </source>
</evidence>
<dbReference type="Pfam" id="PF01821">
    <property type="entry name" value="ANATO"/>
    <property type="match status" value="1"/>
</dbReference>
<dbReference type="InterPro" id="IPR002890">
    <property type="entry name" value="MG2"/>
</dbReference>
<dbReference type="InterPro" id="IPR050473">
    <property type="entry name" value="A2M/Complement_sys"/>
</dbReference>
<dbReference type="SUPFAM" id="SSF48239">
    <property type="entry name" value="Terpenoid cyclases/Protein prenyltransferases"/>
    <property type="match status" value="1"/>
</dbReference>
<dbReference type="SMART" id="SM01361">
    <property type="entry name" value="A2M_recep"/>
    <property type="match status" value="1"/>
</dbReference>
<comment type="subcellular location">
    <subcellularLocation>
        <location evidence="1">Secreted</location>
    </subcellularLocation>
</comment>
<dbReference type="CDD" id="cd02896">
    <property type="entry name" value="complement_C3_C4_C5"/>
    <property type="match status" value="1"/>
</dbReference>
<reference evidence="10" key="1">
    <citation type="submission" date="2025-08" db="UniProtKB">
        <authorList>
            <consortium name="RefSeq"/>
        </authorList>
    </citation>
    <scope>IDENTIFICATION</scope>
</reference>
<evidence type="ECO:0000256" key="1">
    <source>
        <dbReference type="ARBA" id="ARBA00004613"/>
    </source>
</evidence>
<feature type="chain" id="PRO_5028297186" evidence="6">
    <location>
        <begin position="24"/>
        <end position="1651"/>
    </location>
</feature>
<proteinExistence type="predicted"/>
<dbReference type="InterPro" id="IPR036595">
    <property type="entry name" value="A-macroglobulin_rcpt-bd_sf"/>
</dbReference>
<dbReference type="SUPFAM" id="SSF47686">
    <property type="entry name" value="Anaphylotoxins (complement system)"/>
    <property type="match status" value="1"/>
</dbReference>
<dbReference type="SUPFAM" id="SSF50242">
    <property type="entry name" value="TIMP-like"/>
    <property type="match status" value="1"/>
</dbReference>
<dbReference type="InterPro" id="IPR041425">
    <property type="entry name" value="C3/4/5_MG1"/>
</dbReference>
<dbReference type="FunFam" id="2.60.40.1930:FF:000006">
    <property type="entry name" value="Complement C3"/>
    <property type="match status" value="1"/>
</dbReference>
<dbReference type="FunFam" id="2.60.40.1930:FF:000008">
    <property type="entry name" value="Complement C3"/>
    <property type="match status" value="1"/>
</dbReference>
<dbReference type="InterPro" id="IPR009048">
    <property type="entry name" value="A-macroglobulin_rcpt-bd"/>
</dbReference>
<dbReference type="SMART" id="SM00104">
    <property type="entry name" value="ANATO"/>
    <property type="match status" value="1"/>
</dbReference>
<dbReference type="InterPro" id="IPR019742">
    <property type="entry name" value="MacrogloblnA2_CS"/>
</dbReference>
<dbReference type="InterPro" id="IPR013783">
    <property type="entry name" value="Ig-like_fold"/>
</dbReference>
<dbReference type="Pfam" id="PF17789">
    <property type="entry name" value="MG4"/>
    <property type="match status" value="1"/>
</dbReference>
<dbReference type="Gene3D" id="2.40.50.120">
    <property type="match status" value="1"/>
</dbReference>
<keyword evidence="4" id="KW-1015">Disulfide bond</keyword>
<dbReference type="InterPro" id="IPR001599">
    <property type="entry name" value="Macroglobln_a2"/>
</dbReference>
<keyword evidence="6" id="KW-0732">Signal</keyword>
<dbReference type="SMART" id="SM01359">
    <property type="entry name" value="A2M_N_2"/>
    <property type="match status" value="1"/>
</dbReference>